<accession>A0AA86V8R1</accession>
<dbReference type="Gramene" id="rna-AYBTSS11_LOCUS919">
    <property type="protein sequence ID" value="CAJ1811867.1"/>
    <property type="gene ID" value="gene-AYBTSS11_LOCUS919"/>
</dbReference>
<dbReference type="PANTHER" id="PTHR48196">
    <property type="entry name" value="DUF630 DOMAIN-CONTAINING PROTEIN"/>
    <property type="match status" value="1"/>
</dbReference>
<dbReference type="EMBL" id="OY731398">
    <property type="protein sequence ID" value="CAJ1811867.1"/>
    <property type="molecule type" value="Genomic_DNA"/>
</dbReference>
<protein>
    <submittedName>
        <fullName evidence="1">Uncharacterized protein</fullName>
    </submittedName>
</protein>
<sequence length="118" mass="13268">MAVIGTRFGDEQSTLLDEFERLAFEAHAAQLNRVMLSRSLSEPNLQKSHSRLMNVAPIPLVNQVMLQGPHHRCGGSGFHKVLKKLLKPILGRKRKGRTQASDEKDLLSFTAFSKSLRF</sequence>
<organism evidence="1 2">
    <name type="scientific">Sphenostylis stenocarpa</name>
    <dbReference type="NCBI Taxonomy" id="92480"/>
    <lineage>
        <taxon>Eukaryota</taxon>
        <taxon>Viridiplantae</taxon>
        <taxon>Streptophyta</taxon>
        <taxon>Embryophyta</taxon>
        <taxon>Tracheophyta</taxon>
        <taxon>Spermatophyta</taxon>
        <taxon>Magnoliopsida</taxon>
        <taxon>eudicotyledons</taxon>
        <taxon>Gunneridae</taxon>
        <taxon>Pentapetalae</taxon>
        <taxon>rosids</taxon>
        <taxon>fabids</taxon>
        <taxon>Fabales</taxon>
        <taxon>Fabaceae</taxon>
        <taxon>Papilionoideae</taxon>
        <taxon>50 kb inversion clade</taxon>
        <taxon>NPAAA clade</taxon>
        <taxon>indigoferoid/millettioid clade</taxon>
        <taxon>Phaseoleae</taxon>
        <taxon>Sphenostylis</taxon>
    </lineage>
</organism>
<gene>
    <name evidence="1" type="ORF">AYBTSS11_LOCUS919</name>
</gene>
<evidence type="ECO:0000313" key="2">
    <source>
        <dbReference type="Proteomes" id="UP001189624"/>
    </source>
</evidence>
<reference evidence="1" key="1">
    <citation type="submission" date="2023-10" db="EMBL/GenBank/DDBJ databases">
        <authorList>
            <person name="Domelevo Entfellner J.-B."/>
        </authorList>
    </citation>
    <scope>NUCLEOTIDE SEQUENCE</scope>
</reference>
<keyword evidence="2" id="KW-1185">Reference proteome</keyword>
<dbReference type="AlphaFoldDB" id="A0AA86V8R1"/>
<evidence type="ECO:0000313" key="1">
    <source>
        <dbReference type="EMBL" id="CAJ1811867.1"/>
    </source>
</evidence>
<proteinExistence type="predicted"/>
<dbReference type="Proteomes" id="UP001189624">
    <property type="component" value="Chromosome 1"/>
</dbReference>
<dbReference type="PANTHER" id="PTHR48196:SF1">
    <property type="entry name" value="DUF630 DOMAIN-CONTAINING PROTEIN"/>
    <property type="match status" value="1"/>
</dbReference>
<name>A0AA86V8R1_9FABA</name>